<evidence type="ECO:0000256" key="1">
    <source>
        <dbReference type="SAM" id="SignalP"/>
    </source>
</evidence>
<evidence type="ECO:0000313" key="2">
    <source>
        <dbReference type="EMBL" id="THV27563.1"/>
    </source>
</evidence>
<reference evidence="2 3" key="1">
    <citation type="journal article" date="2018" name="Int. J. Syst. Evol. Microbiol.">
        <title>Glycomyces paridis sp. nov., isolated from the medicinal plant Paris polyphylla.</title>
        <authorList>
            <person name="Fang X.M."/>
            <person name="Bai J.L."/>
            <person name="Su J."/>
            <person name="Zhao L.L."/>
            <person name="Liu H.Y."/>
            <person name="Ma B.P."/>
            <person name="Zhang Y.Q."/>
            <person name="Yu L.Y."/>
        </authorList>
    </citation>
    <scope>NUCLEOTIDE SEQUENCE [LARGE SCALE GENOMIC DNA]</scope>
    <source>
        <strain evidence="2 3">CPCC 204357</strain>
    </source>
</reference>
<feature type="chain" id="PRO_5038730526" description="DUF4853 domain-containing protein" evidence="1">
    <location>
        <begin position="24"/>
        <end position="214"/>
    </location>
</feature>
<evidence type="ECO:0008006" key="4">
    <source>
        <dbReference type="Google" id="ProtNLM"/>
    </source>
</evidence>
<organism evidence="2 3">
    <name type="scientific">Glycomyces paridis</name>
    <dbReference type="NCBI Taxonomy" id="2126555"/>
    <lineage>
        <taxon>Bacteria</taxon>
        <taxon>Bacillati</taxon>
        <taxon>Actinomycetota</taxon>
        <taxon>Actinomycetes</taxon>
        <taxon>Glycomycetales</taxon>
        <taxon>Glycomycetaceae</taxon>
        <taxon>Glycomyces</taxon>
    </lineage>
</organism>
<feature type="signal peptide" evidence="1">
    <location>
        <begin position="1"/>
        <end position="23"/>
    </location>
</feature>
<name>A0A4S8PB87_9ACTN</name>
<dbReference type="Proteomes" id="UP000305792">
    <property type="component" value="Unassembled WGS sequence"/>
</dbReference>
<keyword evidence="3" id="KW-1185">Reference proteome</keyword>
<comment type="caution">
    <text evidence="2">The sequence shown here is derived from an EMBL/GenBank/DDBJ whole genome shotgun (WGS) entry which is preliminary data.</text>
</comment>
<dbReference type="EMBL" id="STGX01000010">
    <property type="protein sequence ID" value="THV27563.1"/>
    <property type="molecule type" value="Genomic_DNA"/>
</dbReference>
<keyword evidence="1" id="KW-0732">Signal</keyword>
<proteinExistence type="predicted"/>
<gene>
    <name evidence="2" type="ORF">E9998_14215</name>
</gene>
<dbReference type="AlphaFoldDB" id="A0A4S8PB87"/>
<dbReference type="OrthoDB" id="5120242at2"/>
<dbReference type="PROSITE" id="PS51257">
    <property type="entry name" value="PROKAR_LIPOPROTEIN"/>
    <property type="match status" value="1"/>
</dbReference>
<accession>A0A4S8PB87</accession>
<dbReference type="RefSeq" id="WP_136530369.1">
    <property type="nucleotide sequence ID" value="NZ_STGX01000010.1"/>
</dbReference>
<protein>
    <recommendedName>
        <fullName evidence="4">DUF4853 domain-containing protein</fullName>
    </recommendedName>
</protein>
<sequence>MKARLRTAAAAAALLAASGCSVVDDLSGDEPPESEYTQAEAYAPMEEAAADAVAGLGDFPGFEQRSWAEMPCSHDGVDDDEYTAIEVRYRFSIADSATEQVRDQYVATLREHWTDAGYEIATDDEVEGAERTDRNLVAVRHDGISLWYAVGGYVGLYIGSGCVPVSEAGEIEYIPPTGGVEPGGPGDLVEEYFPDGIPTTHEALAPLNPPEGRA</sequence>
<evidence type="ECO:0000313" key="3">
    <source>
        <dbReference type="Proteomes" id="UP000305792"/>
    </source>
</evidence>